<organism evidence="1 2">
    <name type="scientific">Alloalcanivorax gelatiniphagus</name>
    <dbReference type="NCBI Taxonomy" id="1194167"/>
    <lineage>
        <taxon>Bacteria</taxon>
        <taxon>Pseudomonadati</taxon>
        <taxon>Pseudomonadota</taxon>
        <taxon>Gammaproteobacteria</taxon>
        <taxon>Oceanospirillales</taxon>
        <taxon>Alcanivoracaceae</taxon>
        <taxon>Alloalcanivorax</taxon>
    </lineage>
</organism>
<reference evidence="1 2" key="1">
    <citation type="submission" date="2019-05" db="EMBL/GenBank/DDBJ databases">
        <title>Genome of Alcanivorax gelatiniphagus, an oil degrading marine bacteria.</title>
        <authorList>
            <person name="Kwon K.K."/>
        </authorList>
    </citation>
    <scope>NUCLEOTIDE SEQUENCE [LARGE SCALE GENOMIC DNA]</scope>
    <source>
        <strain evidence="1 2">MEBiC 08158</strain>
    </source>
</reference>
<proteinExistence type="predicted"/>
<name>A0ABY2XMH0_9GAMM</name>
<keyword evidence="2" id="KW-1185">Reference proteome</keyword>
<dbReference type="EMBL" id="VCQT01000022">
    <property type="protein sequence ID" value="TMW13597.1"/>
    <property type="molecule type" value="Genomic_DNA"/>
</dbReference>
<evidence type="ECO:0000313" key="1">
    <source>
        <dbReference type="EMBL" id="TMW13597.1"/>
    </source>
</evidence>
<dbReference type="RefSeq" id="WP_138771639.1">
    <property type="nucleotide sequence ID" value="NZ_JBHSSX010000184.1"/>
</dbReference>
<evidence type="ECO:0000313" key="2">
    <source>
        <dbReference type="Proteomes" id="UP000739180"/>
    </source>
</evidence>
<protein>
    <submittedName>
        <fullName evidence="1">Uncharacterized protein</fullName>
    </submittedName>
</protein>
<comment type="caution">
    <text evidence="1">The sequence shown here is derived from an EMBL/GenBank/DDBJ whole genome shotgun (WGS) entry which is preliminary data.</text>
</comment>
<gene>
    <name evidence="1" type="ORF">FGS76_05545</name>
</gene>
<sequence>MDRNRMESNGMESNGMEINQTWMVLLETPNGKRQSIPVSYPRQPTKDFAAGFARMALGMPISPPREYRDQEDASLRALEGAGYRLLGVRLASH</sequence>
<dbReference type="Proteomes" id="UP000739180">
    <property type="component" value="Unassembled WGS sequence"/>
</dbReference>
<accession>A0ABY2XMH0</accession>